<evidence type="ECO:0000313" key="3">
    <source>
        <dbReference type="Proteomes" id="UP000298663"/>
    </source>
</evidence>
<proteinExistence type="predicted"/>
<dbReference type="InterPro" id="IPR011009">
    <property type="entry name" value="Kinase-like_dom_sf"/>
</dbReference>
<evidence type="ECO:0000313" key="2">
    <source>
        <dbReference type="EMBL" id="TKR66993.1"/>
    </source>
</evidence>
<accession>A0A4U5MDS2</accession>
<gene>
    <name evidence="2" type="ORF">L596_023210</name>
</gene>
<dbReference type="AlphaFoldDB" id="A0A4U5MDS2"/>
<dbReference type="SUPFAM" id="SSF56112">
    <property type="entry name" value="Protein kinase-like (PK-like)"/>
    <property type="match status" value="1"/>
</dbReference>
<dbReference type="PANTHER" id="PTHR23020:SF41">
    <property type="entry name" value="AMINOGLYCOSIDE PHOSPHOTRANSFERASE DOMAIN-CONTAINING PROTEIN"/>
    <property type="match status" value="1"/>
</dbReference>
<dbReference type="Gene3D" id="3.90.1200.10">
    <property type="match status" value="1"/>
</dbReference>
<dbReference type="EMBL" id="AZBU02000008">
    <property type="protein sequence ID" value="TKR66993.1"/>
    <property type="molecule type" value="Genomic_DNA"/>
</dbReference>
<protein>
    <recommendedName>
        <fullName evidence="1">CHK kinase-like domain-containing protein</fullName>
    </recommendedName>
</protein>
<dbReference type="Pfam" id="PF07914">
    <property type="entry name" value="DUF1679"/>
    <property type="match status" value="1"/>
</dbReference>
<dbReference type="InterPro" id="IPR015897">
    <property type="entry name" value="CHK_kinase-like"/>
</dbReference>
<reference evidence="2 3" key="2">
    <citation type="journal article" date="2019" name="G3 (Bethesda)">
        <title>Hybrid Assembly of the Genome of the Entomopathogenic Nematode Steinernema carpocapsae Identifies the X-Chromosome.</title>
        <authorList>
            <person name="Serra L."/>
            <person name="Macchietto M."/>
            <person name="Macias-Munoz A."/>
            <person name="McGill C.J."/>
            <person name="Rodriguez I.M."/>
            <person name="Rodriguez B."/>
            <person name="Murad R."/>
            <person name="Mortazavi A."/>
        </authorList>
    </citation>
    <scope>NUCLEOTIDE SEQUENCE [LARGE SCALE GENOMIC DNA]</scope>
    <source>
        <strain evidence="2 3">ALL</strain>
    </source>
</reference>
<name>A0A4U5MDS2_STECR</name>
<feature type="domain" description="CHK kinase-like" evidence="1">
    <location>
        <begin position="154"/>
        <end position="343"/>
    </location>
</feature>
<dbReference type="Proteomes" id="UP000298663">
    <property type="component" value="Unassembled WGS sequence"/>
</dbReference>
<dbReference type="InterPro" id="IPR012877">
    <property type="entry name" value="Dhs-27"/>
</dbReference>
<evidence type="ECO:0000259" key="1">
    <source>
        <dbReference type="SMART" id="SM00587"/>
    </source>
</evidence>
<organism evidence="2 3">
    <name type="scientific">Steinernema carpocapsae</name>
    <name type="common">Entomopathogenic nematode</name>
    <dbReference type="NCBI Taxonomy" id="34508"/>
    <lineage>
        <taxon>Eukaryota</taxon>
        <taxon>Metazoa</taxon>
        <taxon>Ecdysozoa</taxon>
        <taxon>Nematoda</taxon>
        <taxon>Chromadorea</taxon>
        <taxon>Rhabditida</taxon>
        <taxon>Tylenchina</taxon>
        <taxon>Panagrolaimomorpha</taxon>
        <taxon>Strongyloidoidea</taxon>
        <taxon>Steinernematidae</taxon>
        <taxon>Steinernema</taxon>
    </lineage>
</organism>
<sequence>MSVEVAVGPVKGVNVTKAGEKLDDSVFEVSWLIDTLTKNDPKFKETVGNNQIQKVWAKNISGGKGFVSKVYECVIEFDSPEPDYEVILKVPGMDAINKALGEGEENVFESGELFANLHNNERAFYDQYAKHVSFPTPKIYATGEWVINKVQGFILMESMIGRGANACMYGGLSKTQLFVVAKQIAHFQHSFLTTEDRTWMKRFDLEEKFEDQGIVEFTIPMFDKLIEMKPDIFKKKIKPFYEASKNCKFQLYCMIKAAKELGIPSVLAHGDLWSNNIMWKLDMDGNITNEIAAIIDYQIIHTGSITTDLARILVCCTDADVRRMITYDVLAFYYKCLKEFFHENGKEVPFSFEQVKASYRISQLGQTADLLWMVPLFLNDQDLSTEQEKIQEARKEKLYLRASLALDEALQILQTIPKEKISD</sequence>
<dbReference type="InterPro" id="IPR052961">
    <property type="entry name" value="Oxido-Kinase-like_Enzymes"/>
</dbReference>
<dbReference type="PANTHER" id="PTHR23020">
    <property type="entry name" value="UNCHARACTERIZED NUCLEAR HORMONE RECEPTOR-RELATED"/>
    <property type="match status" value="1"/>
</dbReference>
<reference evidence="2 3" key="1">
    <citation type="journal article" date="2015" name="Genome Biol.">
        <title>Comparative genomics of Steinernema reveals deeply conserved gene regulatory networks.</title>
        <authorList>
            <person name="Dillman A.R."/>
            <person name="Macchietto M."/>
            <person name="Porter C.F."/>
            <person name="Rogers A."/>
            <person name="Williams B."/>
            <person name="Antoshechkin I."/>
            <person name="Lee M.M."/>
            <person name="Goodwin Z."/>
            <person name="Lu X."/>
            <person name="Lewis E.E."/>
            <person name="Goodrich-Blair H."/>
            <person name="Stock S.P."/>
            <person name="Adams B.J."/>
            <person name="Sternberg P.W."/>
            <person name="Mortazavi A."/>
        </authorList>
    </citation>
    <scope>NUCLEOTIDE SEQUENCE [LARGE SCALE GENOMIC DNA]</scope>
    <source>
        <strain evidence="2 3">ALL</strain>
    </source>
</reference>
<dbReference type="OrthoDB" id="5915577at2759"/>
<keyword evidence="3" id="KW-1185">Reference proteome</keyword>
<comment type="caution">
    <text evidence="2">The sequence shown here is derived from an EMBL/GenBank/DDBJ whole genome shotgun (WGS) entry which is preliminary data.</text>
</comment>
<dbReference type="SMART" id="SM00587">
    <property type="entry name" value="CHK"/>
    <property type="match status" value="1"/>
</dbReference>